<organism evidence="2 3">
    <name type="scientific">Nitratireductor arenosus</name>
    <dbReference type="NCBI Taxonomy" id="2682096"/>
    <lineage>
        <taxon>Bacteria</taxon>
        <taxon>Pseudomonadati</taxon>
        <taxon>Pseudomonadota</taxon>
        <taxon>Alphaproteobacteria</taxon>
        <taxon>Hyphomicrobiales</taxon>
        <taxon>Phyllobacteriaceae</taxon>
        <taxon>Nitratireductor</taxon>
    </lineage>
</organism>
<name>A0A844QEL3_9HYPH</name>
<dbReference type="EMBL" id="WPHG01000003">
    <property type="protein sequence ID" value="MVA98406.1"/>
    <property type="molecule type" value="Genomic_DNA"/>
</dbReference>
<dbReference type="InterPro" id="IPR053714">
    <property type="entry name" value="Iso_Racemase_Enz_sf"/>
</dbReference>
<dbReference type="RefSeq" id="WP_156713349.1">
    <property type="nucleotide sequence ID" value="NZ_WPHG01000003.1"/>
</dbReference>
<dbReference type="InterPro" id="IPR052186">
    <property type="entry name" value="Hydantoin_racemase-like"/>
</dbReference>
<keyword evidence="3" id="KW-1185">Reference proteome</keyword>
<dbReference type="Proteomes" id="UP000463224">
    <property type="component" value="Unassembled WGS sequence"/>
</dbReference>
<protein>
    <submittedName>
        <fullName evidence="2">Hydantoin racemase</fullName>
    </submittedName>
</protein>
<dbReference type="GO" id="GO:0047661">
    <property type="term" value="F:amino-acid racemase activity"/>
    <property type="evidence" value="ECO:0007669"/>
    <property type="project" value="InterPro"/>
</dbReference>
<dbReference type="Pfam" id="PF01177">
    <property type="entry name" value="Asp_Glu_race"/>
    <property type="match status" value="1"/>
</dbReference>
<dbReference type="InterPro" id="IPR015942">
    <property type="entry name" value="Asp/Glu/hydantoin_racemase"/>
</dbReference>
<reference evidence="2 3" key="1">
    <citation type="submission" date="2019-12" db="EMBL/GenBank/DDBJ databases">
        <title>Nitratireductor arenosus sp. nov., Isolated from sea sand, Jeju island, South Korea.</title>
        <authorList>
            <person name="Kim W."/>
        </authorList>
    </citation>
    <scope>NUCLEOTIDE SEQUENCE [LARGE SCALE GENOMIC DNA]</scope>
    <source>
        <strain evidence="2 3">CAU 1489</strain>
    </source>
</reference>
<gene>
    <name evidence="2" type="ORF">GN330_14245</name>
</gene>
<comment type="similarity">
    <text evidence="1">Belongs to the HyuE racemase family.</text>
</comment>
<dbReference type="PANTHER" id="PTHR28047:SF5">
    <property type="entry name" value="PROTEIN DCG1"/>
    <property type="match status" value="1"/>
</dbReference>
<accession>A0A844QEL3</accession>
<proteinExistence type="inferred from homology"/>
<dbReference type="Gene3D" id="3.40.50.12500">
    <property type="match status" value="1"/>
</dbReference>
<dbReference type="AlphaFoldDB" id="A0A844QEL3"/>
<evidence type="ECO:0000256" key="1">
    <source>
        <dbReference type="ARBA" id="ARBA00038414"/>
    </source>
</evidence>
<evidence type="ECO:0000313" key="3">
    <source>
        <dbReference type="Proteomes" id="UP000463224"/>
    </source>
</evidence>
<comment type="caution">
    <text evidence="2">The sequence shown here is derived from an EMBL/GenBank/DDBJ whole genome shotgun (WGS) entry which is preliminary data.</text>
</comment>
<sequence length="278" mass="30629">MTQTPLKIMYLNPLASSAAYDDIFADMAREHKLPGTEVHVTSLPEAEGGFTHIEYRSYEAMVTRGIIRAARKAAKEGFDALAIGCFYDTALHDAREISGDMIVTAPCQSSCEIASTISNRFGVIVGRRKWVHQMQSTVHDLGHAHRLSGFYHVELGVTEFQADHAETGRRLIEAGRKAVEEDFAEALILGCTMEVGFYREVERKLGVPVIDPSIAALKRAEYAAVLKRQCGWVPSRKWSCEAPPEDEIARFGGFDDGEAFGNRVVVPAEETGPARRAA</sequence>
<evidence type="ECO:0000313" key="2">
    <source>
        <dbReference type="EMBL" id="MVA98406.1"/>
    </source>
</evidence>
<dbReference type="PANTHER" id="PTHR28047">
    <property type="entry name" value="PROTEIN DCG1"/>
    <property type="match status" value="1"/>
</dbReference>